<name>A0A7L3Y527_9AVES</name>
<evidence type="ECO:0000256" key="1">
    <source>
        <dbReference type="ARBA" id="ARBA00004651"/>
    </source>
</evidence>
<dbReference type="Proteomes" id="UP000535403">
    <property type="component" value="Unassembled WGS sequence"/>
</dbReference>
<comment type="caution">
    <text evidence="13">The sequence shown here is derived from an EMBL/GenBank/DDBJ whole genome shotgun (WGS) entry which is preliminary data.</text>
</comment>
<dbReference type="InterPro" id="IPR017452">
    <property type="entry name" value="GPCR_Rhodpsn_7TM"/>
</dbReference>
<evidence type="ECO:0000256" key="3">
    <source>
        <dbReference type="ARBA" id="ARBA00022692"/>
    </source>
</evidence>
<evidence type="ECO:0000256" key="4">
    <source>
        <dbReference type="ARBA" id="ARBA00022725"/>
    </source>
</evidence>
<feature type="transmembrane region" description="Helical" evidence="11">
    <location>
        <begin position="201"/>
        <end position="228"/>
    </location>
</feature>
<dbReference type="GO" id="GO:0004984">
    <property type="term" value="F:olfactory receptor activity"/>
    <property type="evidence" value="ECO:0007669"/>
    <property type="project" value="InterPro"/>
</dbReference>
<evidence type="ECO:0000256" key="2">
    <source>
        <dbReference type="ARBA" id="ARBA00022475"/>
    </source>
</evidence>
<dbReference type="InterPro" id="IPR047132">
    <property type="entry name" value="Olfact_rcpt_6C-like"/>
</dbReference>
<feature type="non-terminal residue" evidence="13">
    <location>
        <position position="1"/>
    </location>
</feature>
<comment type="subcellular location">
    <subcellularLocation>
        <location evidence="1 11">Cell membrane</location>
        <topology evidence="1 11">Multi-pass membrane protein</topology>
    </subcellularLocation>
</comment>
<keyword evidence="6 10" id="KW-0297">G-protein coupled receptor</keyword>
<evidence type="ECO:0000256" key="7">
    <source>
        <dbReference type="ARBA" id="ARBA00023136"/>
    </source>
</evidence>
<keyword evidence="3 10" id="KW-0812">Transmembrane</keyword>
<feature type="transmembrane region" description="Helical" evidence="11">
    <location>
        <begin position="105"/>
        <end position="123"/>
    </location>
</feature>
<accession>A0A7L3Y527</accession>
<dbReference type="PROSITE" id="PS50262">
    <property type="entry name" value="G_PROTEIN_RECEP_F1_2"/>
    <property type="match status" value="1"/>
</dbReference>
<reference evidence="13 14" key="1">
    <citation type="submission" date="2019-09" db="EMBL/GenBank/DDBJ databases">
        <title>Bird 10,000 Genomes (B10K) Project - Family phase.</title>
        <authorList>
            <person name="Zhang G."/>
        </authorList>
    </citation>
    <scope>NUCLEOTIDE SEQUENCE [LARGE SCALE GENOMIC DNA]</scope>
    <source>
        <strain evidence="13">OUT-0025</strain>
        <tissue evidence="13">Blood</tissue>
    </source>
</reference>
<dbReference type="GO" id="GO:0005886">
    <property type="term" value="C:plasma membrane"/>
    <property type="evidence" value="ECO:0007669"/>
    <property type="project" value="UniProtKB-SubCell"/>
</dbReference>
<dbReference type="GO" id="GO:0004930">
    <property type="term" value="F:G protein-coupled receptor activity"/>
    <property type="evidence" value="ECO:0007669"/>
    <property type="project" value="UniProtKB-KW"/>
</dbReference>
<evidence type="ECO:0000313" key="14">
    <source>
        <dbReference type="Proteomes" id="UP000535403"/>
    </source>
</evidence>
<feature type="transmembrane region" description="Helical" evidence="11">
    <location>
        <begin position="240"/>
        <end position="262"/>
    </location>
</feature>
<evidence type="ECO:0000256" key="8">
    <source>
        <dbReference type="ARBA" id="ARBA00023170"/>
    </source>
</evidence>
<evidence type="ECO:0000256" key="5">
    <source>
        <dbReference type="ARBA" id="ARBA00022989"/>
    </source>
</evidence>
<gene>
    <name evidence="13" type="primary">Olfr49_1</name>
    <name evidence="13" type="ORF">CALBOR_R06028</name>
</gene>
<dbReference type="PANTHER" id="PTHR26454">
    <property type="entry name" value="OLFACTORY RECEPTOR"/>
    <property type="match status" value="1"/>
</dbReference>
<keyword evidence="14" id="KW-1185">Reference proteome</keyword>
<keyword evidence="9 10" id="KW-0807">Transducer</keyword>
<dbReference type="Gene3D" id="1.20.1070.10">
    <property type="entry name" value="Rhodopsin 7-helix transmembrane proteins"/>
    <property type="match status" value="1"/>
</dbReference>
<keyword evidence="7 11" id="KW-0472">Membrane</keyword>
<keyword evidence="4 11" id="KW-0552">Olfaction</keyword>
<keyword evidence="5 11" id="KW-1133">Transmembrane helix</keyword>
<feature type="non-terminal residue" evidence="13">
    <location>
        <position position="313"/>
    </location>
</feature>
<keyword evidence="11" id="KW-0716">Sensory transduction</keyword>
<feature type="transmembrane region" description="Helical" evidence="11">
    <location>
        <begin position="28"/>
        <end position="53"/>
    </location>
</feature>
<organism evidence="13 14">
    <name type="scientific">Calonectris borealis</name>
    <name type="common">Cory's shearwater</name>
    <dbReference type="NCBI Taxonomy" id="1323832"/>
    <lineage>
        <taxon>Eukaryota</taxon>
        <taxon>Metazoa</taxon>
        <taxon>Chordata</taxon>
        <taxon>Craniata</taxon>
        <taxon>Vertebrata</taxon>
        <taxon>Euteleostomi</taxon>
        <taxon>Archelosauria</taxon>
        <taxon>Archosauria</taxon>
        <taxon>Dinosauria</taxon>
        <taxon>Saurischia</taxon>
        <taxon>Theropoda</taxon>
        <taxon>Coelurosauria</taxon>
        <taxon>Aves</taxon>
        <taxon>Neognathae</taxon>
        <taxon>Neoaves</taxon>
        <taxon>Aequornithes</taxon>
        <taxon>Procellariiformes</taxon>
        <taxon>Procellariidae</taxon>
        <taxon>Calonectris</taxon>
    </lineage>
</organism>
<dbReference type="CDD" id="cd15912">
    <property type="entry name" value="7tmA_OR6C-like"/>
    <property type="match status" value="1"/>
</dbReference>
<keyword evidence="8 10" id="KW-0675">Receptor</keyword>
<comment type="similarity">
    <text evidence="10">Belongs to the G-protein coupled receptor 1 family.</text>
</comment>
<dbReference type="AlphaFoldDB" id="A0A7L3Y527"/>
<feature type="transmembrane region" description="Helical" evidence="11">
    <location>
        <begin position="135"/>
        <end position="154"/>
    </location>
</feature>
<feature type="transmembrane region" description="Helical" evidence="11">
    <location>
        <begin position="65"/>
        <end position="85"/>
    </location>
</feature>
<dbReference type="InterPro" id="IPR000276">
    <property type="entry name" value="GPCR_Rhodpsn"/>
</dbReference>
<evidence type="ECO:0000256" key="9">
    <source>
        <dbReference type="ARBA" id="ARBA00023224"/>
    </source>
</evidence>
<dbReference type="FunFam" id="1.20.1070.10:FF:000013">
    <property type="entry name" value="Olfactory receptor"/>
    <property type="match status" value="1"/>
</dbReference>
<feature type="domain" description="G-protein coupled receptors family 1 profile" evidence="12">
    <location>
        <begin position="44"/>
        <end position="291"/>
    </location>
</feature>
<protein>
    <recommendedName>
        <fullName evidence="11">Olfactory receptor</fullName>
    </recommendedName>
</protein>
<evidence type="ECO:0000259" key="12">
    <source>
        <dbReference type="PROSITE" id="PS50262"/>
    </source>
</evidence>
<evidence type="ECO:0000313" key="13">
    <source>
        <dbReference type="EMBL" id="NXV95633.1"/>
    </source>
</evidence>
<dbReference type="PRINTS" id="PR00245">
    <property type="entry name" value="OLFACTORYR"/>
</dbReference>
<evidence type="ECO:0000256" key="11">
    <source>
        <dbReference type="RuleBase" id="RU363047"/>
    </source>
</evidence>
<dbReference type="SUPFAM" id="SSF81321">
    <property type="entry name" value="Family A G protein-coupled receptor-like"/>
    <property type="match status" value="1"/>
</dbReference>
<evidence type="ECO:0000256" key="10">
    <source>
        <dbReference type="RuleBase" id="RU000688"/>
    </source>
</evidence>
<feature type="transmembrane region" description="Helical" evidence="11">
    <location>
        <begin position="274"/>
        <end position="293"/>
    </location>
</feature>
<keyword evidence="2 11" id="KW-1003">Cell membrane</keyword>
<dbReference type="PROSITE" id="PS00237">
    <property type="entry name" value="G_PROTEIN_RECEP_F1_1"/>
    <property type="match status" value="1"/>
</dbReference>
<dbReference type="PANTHER" id="PTHR26454:SF18">
    <property type="entry name" value="OLFACTORY RECEPTOR 6C76"/>
    <property type="match status" value="1"/>
</dbReference>
<dbReference type="InterPro" id="IPR000725">
    <property type="entry name" value="Olfact_rcpt"/>
</dbReference>
<dbReference type="PRINTS" id="PR00237">
    <property type="entry name" value="GPCRRHODOPSN"/>
</dbReference>
<dbReference type="Pfam" id="PF13853">
    <property type="entry name" value="7tm_4"/>
    <property type="match status" value="1"/>
</dbReference>
<evidence type="ECO:0000256" key="6">
    <source>
        <dbReference type="ARBA" id="ARBA00023040"/>
    </source>
</evidence>
<dbReference type="EMBL" id="VZUG01032959">
    <property type="protein sequence ID" value="NXV95633.1"/>
    <property type="molecule type" value="Genomic_DNA"/>
</dbReference>
<sequence length="313" mass="34718">KDKLQMENQTTVMEFILLGLADDDQLQYVFFTTLLVTYILSLTGNILIITITLINRHLHTPMYFFLRNFSIVEIGFTTTVIPKALANLALGKKTISLSGCLTQSFLYFMLGTTEFLLLAIMSFDRYVAICKPLHYVAIMNSQVCSLLAITAWIGGTVLTLSPSVVYIQIPFCGSNIINHFFCDSTPMIELKCGNTKVLECMILISAVFTLLGSLAITAVSYINIIAAVVKIPAVAGRQKAFSTCASHLTVVSIMYGSCIFMYLTQTNRLDLSKVVSILNTVVSPLLNPFIYSLRNTQLQEALRESIKWSIVIS</sequence>
<proteinExistence type="inferred from homology"/>